<organism evidence="3 4">
    <name type="scientific">Microcella alkalica</name>
    <dbReference type="NCBI Taxonomy" id="355930"/>
    <lineage>
        <taxon>Bacteria</taxon>
        <taxon>Bacillati</taxon>
        <taxon>Actinomycetota</taxon>
        <taxon>Actinomycetes</taxon>
        <taxon>Micrococcales</taxon>
        <taxon>Microbacteriaceae</taxon>
        <taxon>Microcella</taxon>
    </lineage>
</organism>
<proteinExistence type="predicted"/>
<dbReference type="EMBL" id="JACGWX010000001">
    <property type="protein sequence ID" value="MBA8846992.1"/>
    <property type="molecule type" value="Genomic_DNA"/>
</dbReference>
<dbReference type="RefSeq" id="WP_182489817.1">
    <property type="nucleotide sequence ID" value="NZ_BAAAOV010000009.1"/>
</dbReference>
<comment type="caution">
    <text evidence="3">The sequence shown here is derived from an EMBL/GenBank/DDBJ whole genome shotgun (WGS) entry which is preliminary data.</text>
</comment>
<evidence type="ECO:0000256" key="1">
    <source>
        <dbReference type="SAM" id="MobiDB-lite"/>
    </source>
</evidence>
<dbReference type="InterPro" id="IPR011009">
    <property type="entry name" value="Kinase-like_dom_sf"/>
</dbReference>
<accession>A0A839E976</accession>
<name>A0A839E976_9MICO</name>
<feature type="compositionally biased region" description="Low complexity" evidence="1">
    <location>
        <begin position="371"/>
        <end position="397"/>
    </location>
</feature>
<feature type="region of interest" description="Disordered" evidence="1">
    <location>
        <begin position="371"/>
        <end position="416"/>
    </location>
</feature>
<dbReference type="Proteomes" id="UP000585905">
    <property type="component" value="Unassembled WGS sequence"/>
</dbReference>
<keyword evidence="4" id="KW-1185">Reference proteome</keyword>
<keyword evidence="2" id="KW-0812">Transmembrane</keyword>
<evidence type="ECO:0000313" key="4">
    <source>
        <dbReference type="Proteomes" id="UP000585905"/>
    </source>
</evidence>
<keyword evidence="2" id="KW-1133">Transmembrane helix</keyword>
<keyword evidence="2" id="KW-0472">Membrane</keyword>
<feature type="transmembrane region" description="Helical" evidence="2">
    <location>
        <begin position="343"/>
        <end position="364"/>
    </location>
</feature>
<evidence type="ECO:0000313" key="3">
    <source>
        <dbReference type="EMBL" id="MBA8846992.1"/>
    </source>
</evidence>
<reference evidence="3 4" key="1">
    <citation type="submission" date="2020-07" db="EMBL/GenBank/DDBJ databases">
        <title>Sequencing the genomes of 1000 actinobacteria strains.</title>
        <authorList>
            <person name="Klenk H.-P."/>
        </authorList>
    </citation>
    <scope>NUCLEOTIDE SEQUENCE [LARGE SCALE GENOMIC DNA]</scope>
    <source>
        <strain evidence="3 4">DSM 19663</strain>
    </source>
</reference>
<protein>
    <recommendedName>
        <fullName evidence="5">Protein kinase domain-containing protein</fullName>
    </recommendedName>
</protein>
<dbReference type="SUPFAM" id="SSF56112">
    <property type="entry name" value="Protein kinase-like (PK-like)"/>
    <property type="match status" value="1"/>
</dbReference>
<feature type="region of interest" description="Disordered" evidence="1">
    <location>
        <begin position="1"/>
        <end position="24"/>
    </location>
</feature>
<evidence type="ECO:0000256" key="2">
    <source>
        <dbReference type="SAM" id="Phobius"/>
    </source>
</evidence>
<dbReference type="AlphaFoldDB" id="A0A839E976"/>
<gene>
    <name evidence="3" type="ORF">FHX53_000556</name>
</gene>
<sequence length="525" mass="53629">MTRFVPAGDRADRPSRWAPTVSTEHHQDGAAVIGGYRLVRRLGKDEEVVTWLARGGDETVVLRSFRGSASDLRIDAEIGARERLSGRHVPELLDVATSRSGRPVAVVGAVVGPLLSDLLARSSGELRAGHVTTILAPIAALLDAAHEVGATVGRLDASGIRIDRSGAPVLVALGAASVAAPLPARFRDREPSIRADRDALLAFGASLVELVDARERDAVMAALSSASEPGAVELALFDCAAPLPLDLLTDPPRPQASPLEHPSAMPIAATTAVREVGAATADGTRSGAVGPVGRISTALGLPVGLAAPVDTAAAVLGGALRDRWARASRGRSRASLVSRPRRGVVIAGALGALALFAAAVLAAAETPPVTTARAEPPAASSGGSDAPLPDQPAQVAPPDAPEGTEQSMPEALASPEAEQWRPLVGALVDRWLACADAPSEDCIARVAHPGSSAEETLASGESALSTTGPGSGSGMRTWAARDGELVVVDRMGAAALVDLLDGETATASLLVVRSEAGWRVRAVMP</sequence>
<evidence type="ECO:0008006" key="5">
    <source>
        <dbReference type="Google" id="ProtNLM"/>
    </source>
</evidence>